<protein>
    <submittedName>
        <fullName evidence="1">Uncharacterized protein</fullName>
    </submittedName>
</protein>
<evidence type="ECO:0000313" key="2">
    <source>
        <dbReference type="Proteomes" id="UP001583177"/>
    </source>
</evidence>
<dbReference type="Proteomes" id="UP001583177">
    <property type="component" value="Unassembled WGS sequence"/>
</dbReference>
<keyword evidence="2" id="KW-1185">Reference proteome</keyword>
<proteinExistence type="predicted"/>
<dbReference type="EMBL" id="JAWRVE010000035">
    <property type="protein sequence ID" value="KAL1870892.1"/>
    <property type="molecule type" value="Genomic_DNA"/>
</dbReference>
<accession>A0ABR3X5D3</accession>
<name>A0ABR3X5D3_9PEZI</name>
<evidence type="ECO:0000313" key="1">
    <source>
        <dbReference type="EMBL" id="KAL1870892.1"/>
    </source>
</evidence>
<comment type="caution">
    <text evidence="1">The sequence shown here is derived from an EMBL/GenBank/DDBJ whole genome shotgun (WGS) entry which is preliminary data.</text>
</comment>
<organism evidence="1 2">
    <name type="scientific">Diaporthe australafricana</name>
    <dbReference type="NCBI Taxonomy" id="127596"/>
    <lineage>
        <taxon>Eukaryota</taxon>
        <taxon>Fungi</taxon>
        <taxon>Dikarya</taxon>
        <taxon>Ascomycota</taxon>
        <taxon>Pezizomycotina</taxon>
        <taxon>Sordariomycetes</taxon>
        <taxon>Sordariomycetidae</taxon>
        <taxon>Diaporthales</taxon>
        <taxon>Diaporthaceae</taxon>
        <taxon>Diaporthe</taxon>
    </lineage>
</organism>
<reference evidence="1 2" key="1">
    <citation type="journal article" date="2024" name="IMA Fungus">
        <title>IMA Genome - F19 : A genome assembly and annotation guide to empower mycologists, including annotated draft genome sequences of Ceratocystis pirilliformis, Diaporthe australafricana, Fusarium ophioides, Paecilomyces lecythidis, and Sporothrix stenoceras.</title>
        <authorList>
            <person name="Aylward J."/>
            <person name="Wilson A.M."/>
            <person name="Visagie C.M."/>
            <person name="Spraker J."/>
            <person name="Barnes I."/>
            <person name="Buitendag C."/>
            <person name="Ceriani C."/>
            <person name="Del Mar Angel L."/>
            <person name="du Plessis D."/>
            <person name="Fuchs T."/>
            <person name="Gasser K."/>
            <person name="Kramer D."/>
            <person name="Li W."/>
            <person name="Munsamy K."/>
            <person name="Piso A."/>
            <person name="Price J.L."/>
            <person name="Sonnekus B."/>
            <person name="Thomas C."/>
            <person name="van der Nest A."/>
            <person name="van Dijk A."/>
            <person name="van Heerden A."/>
            <person name="van Vuuren N."/>
            <person name="Yilmaz N."/>
            <person name="Duong T.A."/>
            <person name="van der Merwe N.A."/>
            <person name="Wingfield M.J."/>
            <person name="Wingfield B.D."/>
        </authorList>
    </citation>
    <scope>NUCLEOTIDE SEQUENCE [LARGE SCALE GENOMIC DNA]</scope>
    <source>
        <strain evidence="1 2">CMW 18300</strain>
    </source>
</reference>
<sequence length="124" mass="13388">MTDCENARTFGTPKQAATKHGLNQDQVITARALDTIGPAYVCQDGAAWLDNEGMGSFIGSALPNDVMDLHTDIFAGETRGLLRLLYPSGLSISQALQATSTILSSMLGEIFRGHDRARMSDRED</sequence>
<gene>
    <name evidence="1" type="ORF">Daus18300_004981</name>
</gene>